<dbReference type="Proteomes" id="UP000260823">
    <property type="component" value="Unassembled WGS sequence"/>
</dbReference>
<evidence type="ECO:0000256" key="6">
    <source>
        <dbReference type="ARBA" id="ARBA00023310"/>
    </source>
</evidence>
<comment type="similarity">
    <text evidence="7">Belongs to the ATPase delta chain family.</text>
</comment>
<gene>
    <name evidence="7 8" type="primary">atpH</name>
    <name evidence="8" type="ORF">DYU05_17230</name>
</gene>
<sequence>MSEVTVALRYAKALIDLAAEQNTVSEVKDDMELFLKTIKGSSELGAVLANPIISHSKKTSILAEIFGKSVNKVTIGFFNIMVNKGRGEVLVTTANEYINLYNQKNRITSARVVTATPLSVANKQKMLDDVQKAIGGTVKLSEKVDPSLIGGFVLTVGDRQIDTSIAASLKKVKKDFAQAAIK</sequence>
<dbReference type="InterPro" id="IPR000711">
    <property type="entry name" value="ATPase_OSCP/dsu"/>
</dbReference>
<dbReference type="InterPro" id="IPR026015">
    <property type="entry name" value="ATP_synth_OSCP/delta_N_sf"/>
</dbReference>
<keyword evidence="4 7" id="KW-0406">Ion transport</keyword>
<dbReference type="GO" id="GO:0005886">
    <property type="term" value="C:plasma membrane"/>
    <property type="evidence" value="ECO:0007669"/>
    <property type="project" value="UniProtKB-SubCell"/>
</dbReference>
<evidence type="ECO:0000256" key="1">
    <source>
        <dbReference type="ARBA" id="ARBA00004370"/>
    </source>
</evidence>
<keyword evidence="3 7" id="KW-0375">Hydrogen ion transport</keyword>
<comment type="function">
    <text evidence="7">This protein is part of the stalk that links CF(0) to CF(1). It either transmits conformational changes from CF(0) to CF(1) or is implicated in proton conduction.</text>
</comment>
<dbReference type="NCBIfam" id="TIGR01145">
    <property type="entry name" value="ATP_synt_delta"/>
    <property type="match status" value="1"/>
</dbReference>
<keyword evidence="7" id="KW-0139">CF(1)</keyword>
<dbReference type="HAMAP" id="MF_01416">
    <property type="entry name" value="ATP_synth_delta_bact"/>
    <property type="match status" value="1"/>
</dbReference>
<keyword evidence="9" id="KW-1185">Reference proteome</keyword>
<proteinExistence type="inferred from homology"/>
<protein>
    <recommendedName>
        <fullName evidence="7">ATP synthase subunit delta</fullName>
    </recommendedName>
    <alternativeName>
        <fullName evidence="7">ATP synthase F(1) sector subunit delta</fullName>
    </alternativeName>
    <alternativeName>
        <fullName evidence="7">F-type ATPase subunit delta</fullName>
        <shortName evidence="7">F-ATPase subunit delta</shortName>
    </alternativeName>
</protein>
<organism evidence="8 9">
    <name type="scientific">Mucilaginibacter terrenus</name>
    <dbReference type="NCBI Taxonomy" id="2482727"/>
    <lineage>
        <taxon>Bacteria</taxon>
        <taxon>Pseudomonadati</taxon>
        <taxon>Bacteroidota</taxon>
        <taxon>Sphingobacteriia</taxon>
        <taxon>Sphingobacteriales</taxon>
        <taxon>Sphingobacteriaceae</taxon>
        <taxon>Mucilaginibacter</taxon>
    </lineage>
</organism>
<name>A0A3E2NMX3_9SPHI</name>
<dbReference type="SUPFAM" id="SSF47928">
    <property type="entry name" value="N-terminal domain of the delta subunit of the F1F0-ATP synthase"/>
    <property type="match status" value="1"/>
</dbReference>
<keyword evidence="8" id="KW-0378">Hydrolase</keyword>
<evidence type="ECO:0000256" key="7">
    <source>
        <dbReference type="HAMAP-Rule" id="MF_01416"/>
    </source>
</evidence>
<dbReference type="EMBL" id="QWDE01000003">
    <property type="protein sequence ID" value="RFZ82349.1"/>
    <property type="molecule type" value="Genomic_DNA"/>
</dbReference>
<reference evidence="8 9" key="1">
    <citation type="submission" date="2018-08" db="EMBL/GenBank/DDBJ databases">
        <title>Mucilaginibacter terrae sp. nov., isolated from manganese diggings.</title>
        <authorList>
            <person name="Huang Y."/>
            <person name="Zhou Z."/>
        </authorList>
    </citation>
    <scope>NUCLEOTIDE SEQUENCE [LARGE SCALE GENOMIC DNA]</scope>
    <source>
        <strain evidence="8 9">ZH6</strain>
    </source>
</reference>
<dbReference type="OrthoDB" id="9802471at2"/>
<dbReference type="GO" id="GO:0045259">
    <property type="term" value="C:proton-transporting ATP synthase complex"/>
    <property type="evidence" value="ECO:0007669"/>
    <property type="project" value="UniProtKB-KW"/>
</dbReference>
<dbReference type="GO" id="GO:0046933">
    <property type="term" value="F:proton-transporting ATP synthase activity, rotational mechanism"/>
    <property type="evidence" value="ECO:0007669"/>
    <property type="project" value="UniProtKB-UniRule"/>
</dbReference>
<dbReference type="Pfam" id="PF00213">
    <property type="entry name" value="OSCP"/>
    <property type="match status" value="1"/>
</dbReference>
<dbReference type="GO" id="GO:0016787">
    <property type="term" value="F:hydrolase activity"/>
    <property type="evidence" value="ECO:0007669"/>
    <property type="project" value="UniProtKB-KW"/>
</dbReference>
<evidence type="ECO:0000256" key="3">
    <source>
        <dbReference type="ARBA" id="ARBA00022781"/>
    </source>
</evidence>
<dbReference type="Gene3D" id="1.10.520.20">
    <property type="entry name" value="N-terminal domain of the delta subunit of the F1F0-ATP synthase"/>
    <property type="match status" value="1"/>
</dbReference>
<comment type="subcellular location">
    <subcellularLocation>
        <location evidence="7">Cell membrane</location>
        <topology evidence="7">Peripheral membrane protein</topology>
    </subcellularLocation>
    <subcellularLocation>
        <location evidence="1">Membrane</location>
    </subcellularLocation>
</comment>
<comment type="function">
    <text evidence="7">F(1)F(0) ATP synthase produces ATP from ADP in the presence of a proton or sodium gradient. F-type ATPases consist of two structural domains, F(1) containing the extramembraneous catalytic core and F(0) containing the membrane proton channel, linked together by a central stalk and a peripheral stalk. During catalysis, ATP synthesis in the catalytic domain of F(1) is coupled via a rotary mechanism of the central stalk subunits to proton translocation.</text>
</comment>
<evidence type="ECO:0000313" key="8">
    <source>
        <dbReference type="EMBL" id="RFZ82349.1"/>
    </source>
</evidence>
<evidence type="ECO:0000313" key="9">
    <source>
        <dbReference type="Proteomes" id="UP000260823"/>
    </source>
</evidence>
<keyword evidence="6 7" id="KW-0066">ATP synthesis</keyword>
<keyword evidence="7" id="KW-1003">Cell membrane</keyword>
<dbReference type="PRINTS" id="PR00125">
    <property type="entry name" value="ATPASEDELTA"/>
</dbReference>
<dbReference type="RefSeq" id="WP_117384373.1">
    <property type="nucleotide sequence ID" value="NZ_QWDE01000003.1"/>
</dbReference>
<dbReference type="AlphaFoldDB" id="A0A3E2NMX3"/>
<dbReference type="PANTHER" id="PTHR11910">
    <property type="entry name" value="ATP SYNTHASE DELTA CHAIN"/>
    <property type="match status" value="1"/>
</dbReference>
<accession>A0A3E2NMX3</accession>
<keyword evidence="2 7" id="KW-0813">Transport</keyword>
<evidence type="ECO:0000256" key="2">
    <source>
        <dbReference type="ARBA" id="ARBA00022448"/>
    </source>
</evidence>
<evidence type="ECO:0000256" key="4">
    <source>
        <dbReference type="ARBA" id="ARBA00023065"/>
    </source>
</evidence>
<keyword evidence="5 7" id="KW-0472">Membrane</keyword>
<evidence type="ECO:0000256" key="5">
    <source>
        <dbReference type="ARBA" id="ARBA00023136"/>
    </source>
</evidence>
<comment type="caution">
    <text evidence="8">The sequence shown here is derived from an EMBL/GenBank/DDBJ whole genome shotgun (WGS) entry which is preliminary data.</text>
</comment>